<proteinExistence type="predicted"/>
<evidence type="ECO:0000313" key="2">
    <source>
        <dbReference type="Proteomes" id="UP000345637"/>
    </source>
</evidence>
<organism evidence="1 2">
    <name type="scientific">Raoultella planticola</name>
    <name type="common">Klebsiella planticola</name>
    <dbReference type="NCBI Taxonomy" id="575"/>
    <lineage>
        <taxon>Bacteria</taxon>
        <taxon>Pseudomonadati</taxon>
        <taxon>Pseudomonadota</taxon>
        <taxon>Gammaproteobacteria</taxon>
        <taxon>Enterobacterales</taxon>
        <taxon>Enterobacteriaceae</taxon>
        <taxon>Klebsiella/Raoultella group</taxon>
        <taxon>Raoultella</taxon>
    </lineage>
</organism>
<dbReference type="EMBL" id="CAADJE010000021">
    <property type="protein sequence ID" value="VFS63316.1"/>
    <property type="molecule type" value="Genomic_DNA"/>
</dbReference>
<reference evidence="1 2" key="1">
    <citation type="submission" date="2019-03" db="EMBL/GenBank/DDBJ databases">
        <authorList>
            <consortium name="Pathogen Informatics"/>
        </authorList>
    </citation>
    <scope>NUCLEOTIDE SEQUENCE [LARGE SCALE GENOMIC DNA]</scope>
    <source>
        <strain evidence="1 2">NCTC12998</strain>
    </source>
</reference>
<name>A0A485AT27_RAOPL</name>
<dbReference type="AlphaFoldDB" id="A0A485AT27"/>
<sequence length="81" mass="8740">MVIHIANAADQRAQGLLRRGGLDAHNGGRISGILIPRVRGVAGIVFNNQRQQHGVNFAVRDMQHPADSVAPYRALIPTPPN</sequence>
<accession>A0A485AT27</accession>
<gene>
    <name evidence="1" type="ORF">NCTC12998_02229</name>
</gene>
<evidence type="ECO:0000313" key="1">
    <source>
        <dbReference type="EMBL" id="VFS63316.1"/>
    </source>
</evidence>
<dbReference type="Proteomes" id="UP000345637">
    <property type="component" value="Unassembled WGS sequence"/>
</dbReference>
<protein>
    <submittedName>
        <fullName evidence="1">Uncharacterized protein</fullName>
    </submittedName>
</protein>